<feature type="compositionally biased region" description="Basic and acidic residues" evidence="7">
    <location>
        <begin position="203"/>
        <end position="219"/>
    </location>
</feature>
<dbReference type="AlphaFoldDB" id="A0A2A2J1T1"/>
<feature type="coiled-coil region" evidence="6">
    <location>
        <begin position="464"/>
        <end position="491"/>
    </location>
</feature>
<evidence type="ECO:0000313" key="10">
    <source>
        <dbReference type="Proteomes" id="UP000218231"/>
    </source>
</evidence>
<dbReference type="GO" id="GO:1905515">
    <property type="term" value="P:non-motile cilium assembly"/>
    <property type="evidence" value="ECO:0007669"/>
    <property type="project" value="TreeGrafter"/>
</dbReference>
<name>A0A2A2J1T1_9BILA</name>
<keyword evidence="4" id="KW-0969">Cilium</keyword>
<evidence type="ECO:0000256" key="5">
    <source>
        <dbReference type="ARBA" id="ARBA00023273"/>
    </source>
</evidence>
<evidence type="ECO:0000256" key="2">
    <source>
        <dbReference type="ARBA" id="ARBA00006042"/>
    </source>
</evidence>
<evidence type="ECO:0000256" key="4">
    <source>
        <dbReference type="ARBA" id="ARBA00023069"/>
    </source>
</evidence>
<dbReference type="InterPro" id="IPR031139">
    <property type="entry name" value="RPGRIP1_fam"/>
</dbReference>
<keyword evidence="5" id="KW-0966">Cell projection</keyword>
<feature type="domain" description="RPGR-interacting protein 1 first C2" evidence="8">
    <location>
        <begin position="520"/>
        <end position="620"/>
    </location>
</feature>
<evidence type="ECO:0000313" key="9">
    <source>
        <dbReference type="EMBL" id="PAV55539.1"/>
    </source>
</evidence>
<dbReference type="STRING" id="2018661.A0A2A2J1T1"/>
<evidence type="ECO:0000259" key="8">
    <source>
        <dbReference type="Pfam" id="PF11618"/>
    </source>
</evidence>
<protein>
    <recommendedName>
        <fullName evidence="8">RPGR-interacting protein 1 first C2 domain-containing protein</fullName>
    </recommendedName>
</protein>
<organism evidence="9 10">
    <name type="scientific">Diploscapter pachys</name>
    <dbReference type="NCBI Taxonomy" id="2018661"/>
    <lineage>
        <taxon>Eukaryota</taxon>
        <taxon>Metazoa</taxon>
        <taxon>Ecdysozoa</taxon>
        <taxon>Nematoda</taxon>
        <taxon>Chromadorea</taxon>
        <taxon>Rhabditida</taxon>
        <taxon>Rhabditina</taxon>
        <taxon>Rhabditomorpha</taxon>
        <taxon>Rhabditoidea</taxon>
        <taxon>Rhabditidae</taxon>
        <taxon>Diploscapter</taxon>
    </lineage>
</organism>
<comment type="subcellular location">
    <subcellularLocation>
        <location evidence="1">Cell projection</location>
        <location evidence="1">Cilium</location>
    </subcellularLocation>
</comment>
<proteinExistence type="inferred from homology"/>
<sequence>MTIRQPIETWTRPQLEDQYHAVYEQLQESKKKIQELDKELIKYNTRIRRTLLEKKSKDEEMVEKAKYDEVVRDNEILAMKLKTAKHQLLVYTTPSARPVTALSIITGRSTYRPISTVRRQPNTGAYATVTDRGAIEYEPTDPVQQHTIGARDPTVRITEAVVSEKATIIRLNRALKEKNQQIADLQFQLNRLSTQNEQLLSSKLEHRPKYSKDETKFDSDNECSNQENGNTERELENGSGDGIGKTMTGQGRNSDRHRTEARLEMMQKELLILRNECEVLKDANERLVRESLSRDFDAGATEQIELKKEIARLEEKVREAETRENEANRRRKEMAEQMKRIESRKTPEQTKIIESTTRHEQNLEALRQAEIEEREMEIEERREKQKRKKNGWKGESRRNGDVLEKLYRDVTGLLESYDRNAGGSIDEFDGEQANSVAKWRQMYAELYDELEKIAIMQEERVRALALFEKKMEEMSDQINEKSKKIYQLEDEIRTIAYSGQVALPVKIDQAPSSPPASNDISLHLSNISFSSSVSALNSFFVTLEFFDFELQTTPVMQWRSQAIDFTTVYNVLLSNLFVYYLESNGISVEIYSPKGTKCELVAAGVISLKRLLKAPKGKSKQMQ</sequence>
<feature type="coiled-coil region" evidence="6">
    <location>
        <begin position="19"/>
        <end position="53"/>
    </location>
</feature>
<dbReference type="EMBL" id="LIAE01010766">
    <property type="protein sequence ID" value="PAV55539.1"/>
    <property type="molecule type" value="Genomic_DNA"/>
</dbReference>
<evidence type="ECO:0000256" key="1">
    <source>
        <dbReference type="ARBA" id="ARBA00004138"/>
    </source>
</evidence>
<dbReference type="InterPro" id="IPR021656">
    <property type="entry name" value="C2-C2_1"/>
</dbReference>
<feature type="region of interest" description="Disordered" evidence="7">
    <location>
        <begin position="201"/>
        <end position="256"/>
    </location>
</feature>
<dbReference type="InterPro" id="IPR035892">
    <property type="entry name" value="C2_domain_sf"/>
</dbReference>
<dbReference type="Proteomes" id="UP000218231">
    <property type="component" value="Unassembled WGS sequence"/>
</dbReference>
<dbReference type="GO" id="GO:0005856">
    <property type="term" value="C:cytoskeleton"/>
    <property type="evidence" value="ECO:0007669"/>
    <property type="project" value="UniProtKB-ARBA"/>
</dbReference>
<comment type="caution">
    <text evidence="9">The sequence shown here is derived from an EMBL/GenBank/DDBJ whole genome shotgun (WGS) entry which is preliminary data.</text>
</comment>
<feature type="coiled-coil region" evidence="6">
    <location>
        <begin position="256"/>
        <end position="389"/>
    </location>
</feature>
<keyword evidence="10" id="KW-1185">Reference proteome</keyword>
<reference evidence="9 10" key="1">
    <citation type="journal article" date="2017" name="Curr. Biol.">
        <title>Genome architecture and evolution of a unichromosomal asexual nematode.</title>
        <authorList>
            <person name="Fradin H."/>
            <person name="Zegar C."/>
            <person name="Gutwein M."/>
            <person name="Lucas J."/>
            <person name="Kovtun M."/>
            <person name="Corcoran D."/>
            <person name="Baugh L.R."/>
            <person name="Kiontke K."/>
            <person name="Gunsalus K."/>
            <person name="Fitch D.H."/>
            <person name="Piano F."/>
        </authorList>
    </citation>
    <scope>NUCLEOTIDE SEQUENCE [LARGE SCALE GENOMIC DNA]</scope>
    <source>
        <strain evidence="9">PF1309</strain>
    </source>
</reference>
<dbReference type="PANTHER" id="PTHR14240">
    <property type="entry name" value="RETINITIS PIGMENTOSA GTPASE REGULATOR-INTERACTING PROTEIN"/>
    <property type="match status" value="1"/>
</dbReference>
<dbReference type="SUPFAM" id="SSF49562">
    <property type="entry name" value="C2 domain (Calcium/lipid-binding domain, CaLB)"/>
    <property type="match status" value="1"/>
</dbReference>
<evidence type="ECO:0000256" key="7">
    <source>
        <dbReference type="SAM" id="MobiDB-lite"/>
    </source>
</evidence>
<evidence type="ECO:0000256" key="3">
    <source>
        <dbReference type="ARBA" id="ARBA00023054"/>
    </source>
</evidence>
<evidence type="ECO:0000256" key="6">
    <source>
        <dbReference type="SAM" id="Coils"/>
    </source>
</evidence>
<dbReference type="GO" id="GO:0035869">
    <property type="term" value="C:ciliary transition zone"/>
    <property type="evidence" value="ECO:0007669"/>
    <property type="project" value="TreeGrafter"/>
</dbReference>
<dbReference type="PANTHER" id="PTHR14240:SF1">
    <property type="entry name" value="PROTEIN FANTOM-RELATED"/>
    <property type="match status" value="1"/>
</dbReference>
<keyword evidence="3 6" id="KW-0175">Coiled coil</keyword>
<gene>
    <name evidence="9" type="ORF">WR25_03937</name>
</gene>
<accession>A0A2A2J1T1</accession>
<comment type="similarity">
    <text evidence="2">Belongs to the RPGRIP1 family.</text>
</comment>
<dbReference type="OrthoDB" id="2133912at2759"/>
<dbReference type="Gene3D" id="2.60.40.150">
    <property type="entry name" value="C2 domain"/>
    <property type="match status" value="1"/>
</dbReference>
<dbReference type="Pfam" id="PF11618">
    <property type="entry name" value="C2-C2_1"/>
    <property type="match status" value="1"/>
</dbReference>